<evidence type="ECO:0000313" key="2">
    <source>
        <dbReference type="Proteomes" id="UP000253606"/>
    </source>
</evidence>
<dbReference type="InterPro" id="IPR009057">
    <property type="entry name" value="Homeodomain-like_sf"/>
</dbReference>
<gene>
    <name evidence="1" type="ORF">ACPOL_4602</name>
</gene>
<organism evidence="1 2">
    <name type="scientific">Acidisarcina polymorpha</name>
    <dbReference type="NCBI Taxonomy" id="2211140"/>
    <lineage>
        <taxon>Bacteria</taxon>
        <taxon>Pseudomonadati</taxon>
        <taxon>Acidobacteriota</taxon>
        <taxon>Terriglobia</taxon>
        <taxon>Terriglobales</taxon>
        <taxon>Acidobacteriaceae</taxon>
        <taxon>Acidisarcina</taxon>
    </lineage>
</organism>
<proteinExistence type="predicted"/>
<dbReference type="AlphaFoldDB" id="A0A2Z5G4W4"/>
<protein>
    <submittedName>
        <fullName evidence="1">Uncharacterized protein</fullName>
    </submittedName>
</protein>
<evidence type="ECO:0000313" key="1">
    <source>
        <dbReference type="EMBL" id="AXC13874.1"/>
    </source>
</evidence>
<sequence length="37" mass="4316">MTGMTVGGFYKHFESKDDLLETDVFLRAAGERRRPRK</sequence>
<keyword evidence="2" id="KW-1185">Reference proteome</keyword>
<dbReference type="Proteomes" id="UP000253606">
    <property type="component" value="Chromosome"/>
</dbReference>
<dbReference type="Gene3D" id="1.10.357.10">
    <property type="entry name" value="Tetracycline Repressor, domain 2"/>
    <property type="match status" value="1"/>
</dbReference>
<dbReference type="SUPFAM" id="SSF46689">
    <property type="entry name" value="Homeodomain-like"/>
    <property type="match status" value="1"/>
</dbReference>
<accession>A0A2Z5G4W4</accession>
<dbReference type="KEGG" id="abas:ACPOL_4602"/>
<name>A0A2Z5G4W4_9BACT</name>
<dbReference type="EMBL" id="CP030840">
    <property type="protein sequence ID" value="AXC13874.1"/>
    <property type="molecule type" value="Genomic_DNA"/>
</dbReference>
<reference evidence="1 2" key="1">
    <citation type="journal article" date="2018" name="Front. Microbiol.">
        <title>Hydrolytic Capabilities as a Key to Environmental Success: Chitinolytic and Cellulolytic Acidobacteria From Acidic Sub-arctic Soils and Boreal Peatlands.</title>
        <authorList>
            <person name="Belova S.E."/>
            <person name="Ravin N.V."/>
            <person name="Pankratov T.A."/>
            <person name="Rakitin A.L."/>
            <person name="Ivanova A.A."/>
            <person name="Beletsky A.V."/>
            <person name="Mardanov A.V."/>
            <person name="Sinninghe Damste J.S."/>
            <person name="Dedysh S.N."/>
        </authorList>
    </citation>
    <scope>NUCLEOTIDE SEQUENCE [LARGE SCALE GENOMIC DNA]</scope>
    <source>
        <strain evidence="1 2">SBC82</strain>
    </source>
</reference>